<dbReference type="EMBL" id="KN832129">
    <property type="protein sequence ID" value="KIN93870.1"/>
    <property type="molecule type" value="Genomic_DNA"/>
</dbReference>
<dbReference type="InParanoid" id="A0A0C3NDM6"/>
<proteinExistence type="predicted"/>
<dbReference type="AlphaFoldDB" id="A0A0C3NDM6"/>
<reference evidence="2" key="2">
    <citation type="submission" date="2015-01" db="EMBL/GenBank/DDBJ databases">
        <title>Evolutionary Origins and Diversification of the Mycorrhizal Mutualists.</title>
        <authorList>
            <consortium name="DOE Joint Genome Institute"/>
            <consortium name="Mycorrhizal Genomics Consortium"/>
            <person name="Kohler A."/>
            <person name="Kuo A."/>
            <person name="Nagy L.G."/>
            <person name="Floudas D."/>
            <person name="Copeland A."/>
            <person name="Barry K.W."/>
            <person name="Cichocki N."/>
            <person name="Veneault-Fourrey C."/>
            <person name="LaButti K."/>
            <person name="Lindquist E.A."/>
            <person name="Lipzen A."/>
            <person name="Lundell T."/>
            <person name="Morin E."/>
            <person name="Murat C."/>
            <person name="Riley R."/>
            <person name="Ohm R."/>
            <person name="Sun H."/>
            <person name="Tunlid A."/>
            <person name="Henrissat B."/>
            <person name="Grigoriev I.V."/>
            <person name="Hibbett D.S."/>
            <person name="Martin F."/>
        </authorList>
    </citation>
    <scope>NUCLEOTIDE SEQUENCE [LARGE SCALE GENOMIC DNA]</scope>
    <source>
        <strain evidence="2">Marx 270</strain>
    </source>
</reference>
<protein>
    <submittedName>
        <fullName evidence="1">Uncharacterized protein</fullName>
    </submittedName>
</protein>
<name>A0A0C3NDM6_PISTI</name>
<evidence type="ECO:0000313" key="2">
    <source>
        <dbReference type="Proteomes" id="UP000054217"/>
    </source>
</evidence>
<gene>
    <name evidence="1" type="ORF">M404DRAFT_35645</name>
</gene>
<keyword evidence="2" id="KW-1185">Reference proteome</keyword>
<reference evidence="1 2" key="1">
    <citation type="submission" date="2014-04" db="EMBL/GenBank/DDBJ databases">
        <authorList>
            <consortium name="DOE Joint Genome Institute"/>
            <person name="Kuo A."/>
            <person name="Kohler A."/>
            <person name="Costa M.D."/>
            <person name="Nagy L.G."/>
            <person name="Floudas D."/>
            <person name="Copeland A."/>
            <person name="Barry K.W."/>
            <person name="Cichocki N."/>
            <person name="Veneault-Fourrey C."/>
            <person name="LaButti K."/>
            <person name="Lindquist E.A."/>
            <person name="Lipzen A."/>
            <person name="Lundell T."/>
            <person name="Morin E."/>
            <person name="Murat C."/>
            <person name="Sun H."/>
            <person name="Tunlid A."/>
            <person name="Henrissat B."/>
            <person name="Grigoriev I.V."/>
            <person name="Hibbett D.S."/>
            <person name="Martin F."/>
            <person name="Nordberg H.P."/>
            <person name="Cantor M.N."/>
            <person name="Hua S.X."/>
        </authorList>
    </citation>
    <scope>NUCLEOTIDE SEQUENCE [LARGE SCALE GENOMIC DNA]</scope>
    <source>
        <strain evidence="1 2">Marx 270</strain>
    </source>
</reference>
<sequence length="132" mass="14728">MSASHAPHLSQLVCTATPDPIEVEKAALLVAEARCFPEDHEGMEEEKTVVLMPLVEHRKELGVMVRVDTLDVPILAEVDNVYEQWTVEEAEVHVRAKQDVQMGEENMQEIGDKGTAIKMSHVEVPQLVCKQS</sequence>
<dbReference type="HOGENOM" id="CLU_043974_2_1_1"/>
<accession>A0A0C3NDM6</accession>
<organism evidence="1 2">
    <name type="scientific">Pisolithus tinctorius Marx 270</name>
    <dbReference type="NCBI Taxonomy" id="870435"/>
    <lineage>
        <taxon>Eukaryota</taxon>
        <taxon>Fungi</taxon>
        <taxon>Dikarya</taxon>
        <taxon>Basidiomycota</taxon>
        <taxon>Agaricomycotina</taxon>
        <taxon>Agaricomycetes</taxon>
        <taxon>Agaricomycetidae</taxon>
        <taxon>Boletales</taxon>
        <taxon>Sclerodermatineae</taxon>
        <taxon>Pisolithaceae</taxon>
        <taxon>Pisolithus</taxon>
    </lineage>
</organism>
<evidence type="ECO:0000313" key="1">
    <source>
        <dbReference type="EMBL" id="KIN93870.1"/>
    </source>
</evidence>
<dbReference type="Proteomes" id="UP000054217">
    <property type="component" value="Unassembled WGS sequence"/>
</dbReference>